<dbReference type="Pfam" id="PF01424">
    <property type="entry name" value="R3H"/>
    <property type="match status" value="1"/>
</dbReference>
<accession>A0AAJ6YQM8</accession>
<dbReference type="SUPFAM" id="SSF82708">
    <property type="entry name" value="R3H domain"/>
    <property type="match status" value="1"/>
</dbReference>
<dbReference type="PANTHER" id="PTHR13498">
    <property type="entry name" value="SPERM ASSOCIATED ANTIGEN 7"/>
    <property type="match status" value="1"/>
</dbReference>
<protein>
    <submittedName>
        <fullName evidence="4">Sperm-associated antigen 7 homolog</fullName>
    </submittedName>
</protein>
<dbReference type="KEGG" id="csol:105365872"/>
<sequence>MDLLGSILNSMDKPPVISDTQKAMIKKQHEDFKKHKQAETEIFKKFRTKVEDKINTFLKDDLRKEYKFSAMEQVYRSIIYDVCEVANILAYSFGEEGIDKHVVIFKKEHTPSEDHLNALRRGEEWNEDIAQKLQEKRQKYLDQVKEERNINTQKRNFIPNSNYKDKYKHLIGEDAALEAARKTEANTSYGYVPCKNKKDQRSIEQTLADIKKKKRKLQEQSENNVNQ</sequence>
<organism evidence="3 4">
    <name type="scientific">Ceratosolen solmsi marchali</name>
    <dbReference type="NCBI Taxonomy" id="326594"/>
    <lineage>
        <taxon>Eukaryota</taxon>
        <taxon>Metazoa</taxon>
        <taxon>Ecdysozoa</taxon>
        <taxon>Arthropoda</taxon>
        <taxon>Hexapoda</taxon>
        <taxon>Insecta</taxon>
        <taxon>Pterygota</taxon>
        <taxon>Neoptera</taxon>
        <taxon>Endopterygota</taxon>
        <taxon>Hymenoptera</taxon>
        <taxon>Apocrita</taxon>
        <taxon>Proctotrupomorpha</taxon>
        <taxon>Chalcidoidea</taxon>
        <taxon>Agaonidae</taxon>
        <taxon>Agaoninae</taxon>
        <taxon>Ceratosolen</taxon>
    </lineage>
</organism>
<evidence type="ECO:0000313" key="4">
    <source>
        <dbReference type="RefSeq" id="XP_011502436.1"/>
    </source>
</evidence>
<dbReference type="InterPro" id="IPR017330">
    <property type="entry name" value="SPAG7"/>
</dbReference>
<reference evidence="4" key="1">
    <citation type="submission" date="2025-08" db="UniProtKB">
        <authorList>
            <consortium name="RefSeq"/>
        </authorList>
    </citation>
    <scope>IDENTIFICATION</scope>
</reference>
<feature type="domain" description="R3H" evidence="2">
    <location>
        <begin position="44"/>
        <end position="108"/>
    </location>
</feature>
<dbReference type="Proteomes" id="UP000695007">
    <property type="component" value="Unplaced"/>
</dbReference>
<dbReference type="Gene3D" id="3.30.1370.50">
    <property type="entry name" value="R3H-like domain"/>
    <property type="match status" value="1"/>
</dbReference>
<dbReference type="RefSeq" id="XP_011502436.1">
    <property type="nucleotide sequence ID" value="XM_011504134.1"/>
</dbReference>
<keyword evidence="1" id="KW-0175">Coiled coil</keyword>
<name>A0AAJ6YQM8_9HYME</name>
<evidence type="ECO:0000256" key="1">
    <source>
        <dbReference type="SAM" id="Coils"/>
    </source>
</evidence>
<dbReference type="InterPro" id="IPR001374">
    <property type="entry name" value="R3H_dom"/>
</dbReference>
<evidence type="ECO:0000259" key="2">
    <source>
        <dbReference type="PROSITE" id="PS51061"/>
    </source>
</evidence>
<dbReference type="GeneID" id="105365872"/>
<keyword evidence="3" id="KW-1185">Reference proteome</keyword>
<dbReference type="PANTHER" id="PTHR13498:SF3">
    <property type="entry name" value="SPERM-ASSOCIATED ANTIGEN 7"/>
    <property type="match status" value="1"/>
</dbReference>
<dbReference type="InterPro" id="IPR036867">
    <property type="entry name" value="R3H_dom_sf"/>
</dbReference>
<dbReference type="PIRSF" id="PIRSF037943">
    <property type="entry name" value="Sperm-assoc_antigen_PAG7"/>
    <property type="match status" value="1"/>
</dbReference>
<evidence type="ECO:0000313" key="3">
    <source>
        <dbReference type="Proteomes" id="UP000695007"/>
    </source>
</evidence>
<dbReference type="GO" id="GO:0003676">
    <property type="term" value="F:nucleic acid binding"/>
    <property type="evidence" value="ECO:0007669"/>
    <property type="project" value="UniProtKB-UniRule"/>
</dbReference>
<gene>
    <name evidence="4" type="primary">LOC105365872</name>
</gene>
<dbReference type="AlphaFoldDB" id="A0AAJ6YQM8"/>
<feature type="coiled-coil region" evidence="1">
    <location>
        <begin position="200"/>
        <end position="227"/>
    </location>
</feature>
<dbReference type="PROSITE" id="PS51061">
    <property type="entry name" value="R3H"/>
    <property type="match status" value="1"/>
</dbReference>
<proteinExistence type="predicted"/>